<evidence type="ECO:0000259" key="4">
    <source>
        <dbReference type="PROSITE" id="PS50949"/>
    </source>
</evidence>
<dbReference type="GO" id="GO:0045892">
    <property type="term" value="P:negative regulation of DNA-templated transcription"/>
    <property type="evidence" value="ECO:0007669"/>
    <property type="project" value="TreeGrafter"/>
</dbReference>
<reference evidence="5 6" key="1">
    <citation type="submission" date="2019-03" db="EMBL/GenBank/DDBJ databases">
        <title>Genomic Encyclopedia of Type Strains, Phase IV (KMG-IV): sequencing the most valuable type-strain genomes for metagenomic binning, comparative biology and taxonomic classification.</title>
        <authorList>
            <person name="Goeker M."/>
        </authorList>
    </citation>
    <scope>NUCLEOTIDE SEQUENCE [LARGE SCALE GENOMIC DNA]</scope>
    <source>
        <strain evidence="5 6">DSM 100433</strain>
    </source>
</reference>
<dbReference type="GO" id="GO:0003700">
    <property type="term" value="F:DNA-binding transcription factor activity"/>
    <property type="evidence" value="ECO:0007669"/>
    <property type="project" value="InterPro"/>
</dbReference>
<dbReference type="InterPro" id="IPR050679">
    <property type="entry name" value="Bact_HTH_transcr_reg"/>
</dbReference>
<protein>
    <submittedName>
        <fullName evidence="5">GntR family transcriptional regulator</fullName>
    </submittedName>
</protein>
<name>A0A9X8UI77_9FIRM</name>
<keyword evidence="2" id="KW-0238">DNA-binding</keyword>
<sequence>MSVDLTGHALARQVPVALYYQVREDLLHKIQSGQWGPDFKMPPERELCETYGVSRITVRKALDDLQNEGYLYRVQGKGTFVRRATMEKKLSKFYSFGDELRRRGMNEVAKLLSFSALTPEEAVRHRLELRAGEQVFCIRRQRLMDEVCYAIEVSYIPRSLTPALTAEMVKTNGLYSSLRLLGVYPDRAVEQFRAAALTAPEGRLMGLPAGRPAINLQRQTWAGAQLIEYCNSVVRDDFFTYAVELK</sequence>
<dbReference type="Gene3D" id="1.10.10.10">
    <property type="entry name" value="Winged helix-like DNA-binding domain superfamily/Winged helix DNA-binding domain"/>
    <property type="match status" value="1"/>
</dbReference>
<dbReference type="GO" id="GO:0003677">
    <property type="term" value="F:DNA binding"/>
    <property type="evidence" value="ECO:0007669"/>
    <property type="project" value="UniProtKB-KW"/>
</dbReference>
<dbReference type="Pfam" id="PF07702">
    <property type="entry name" value="UTRA"/>
    <property type="match status" value="1"/>
</dbReference>
<evidence type="ECO:0000256" key="2">
    <source>
        <dbReference type="ARBA" id="ARBA00023125"/>
    </source>
</evidence>
<dbReference type="PANTHER" id="PTHR44846">
    <property type="entry name" value="MANNOSYL-D-GLYCERATE TRANSPORT/METABOLISM SYSTEM REPRESSOR MNGR-RELATED"/>
    <property type="match status" value="1"/>
</dbReference>
<dbReference type="PROSITE" id="PS50949">
    <property type="entry name" value="HTH_GNTR"/>
    <property type="match status" value="1"/>
</dbReference>
<dbReference type="InterPro" id="IPR000524">
    <property type="entry name" value="Tscrpt_reg_HTH_GntR"/>
</dbReference>
<dbReference type="RefSeq" id="WP_079697870.1">
    <property type="nucleotide sequence ID" value="NZ_JADNAH010000052.1"/>
</dbReference>
<dbReference type="InterPro" id="IPR036388">
    <property type="entry name" value="WH-like_DNA-bd_sf"/>
</dbReference>
<dbReference type="FunFam" id="1.10.10.10:FF:000079">
    <property type="entry name" value="GntR family transcriptional regulator"/>
    <property type="match status" value="1"/>
</dbReference>
<dbReference type="SUPFAM" id="SSF64288">
    <property type="entry name" value="Chorismate lyase-like"/>
    <property type="match status" value="1"/>
</dbReference>
<dbReference type="InterPro" id="IPR011663">
    <property type="entry name" value="UTRA"/>
</dbReference>
<dbReference type="OrthoDB" id="9813468at2"/>
<evidence type="ECO:0000256" key="3">
    <source>
        <dbReference type="ARBA" id="ARBA00023163"/>
    </source>
</evidence>
<evidence type="ECO:0000256" key="1">
    <source>
        <dbReference type="ARBA" id="ARBA00023015"/>
    </source>
</evidence>
<dbReference type="Pfam" id="PF00392">
    <property type="entry name" value="GntR"/>
    <property type="match status" value="1"/>
</dbReference>
<proteinExistence type="predicted"/>
<dbReference type="AlphaFoldDB" id="A0A9X8UI77"/>
<keyword evidence="3" id="KW-0804">Transcription</keyword>
<dbReference type="SUPFAM" id="SSF46785">
    <property type="entry name" value="Winged helix' DNA-binding domain"/>
    <property type="match status" value="1"/>
</dbReference>
<dbReference type="InterPro" id="IPR036390">
    <property type="entry name" value="WH_DNA-bd_sf"/>
</dbReference>
<organism evidence="5 6">
    <name type="scientific">Harryflintia acetispora</name>
    <dbReference type="NCBI Taxonomy" id="1849041"/>
    <lineage>
        <taxon>Bacteria</taxon>
        <taxon>Bacillati</taxon>
        <taxon>Bacillota</taxon>
        <taxon>Clostridia</taxon>
        <taxon>Eubacteriales</taxon>
        <taxon>Oscillospiraceae</taxon>
        <taxon>Harryflintia</taxon>
    </lineage>
</organism>
<dbReference type="SMART" id="SM00866">
    <property type="entry name" value="UTRA"/>
    <property type="match status" value="1"/>
</dbReference>
<evidence type="ECO:0000313" key="6">
    <source>
        <dbReference type="Proteomes" id="UP000294682"/>
    </source>
</evidence>
<evidence type="ECO:0000313" key="5">
    <source>
        <dbReference type="EMBL" id="TCL41611.1"/>
    </source>
</evidence>
<accession>A0A9X8UI77</accession>
<dbReference type="PRINTS" id="PR00035">
    <property type="entry name" value="HTHGNTR"/>
</dbReference>
<dbReference type="EMBL" id="SLUK01000013">
    <property type="protein sequence ID" value="TCL41611.1"/>
    <property type="molecule type" value="Genomic_DNA"/>
</dbReference>
<feature type="domain" description="HTH gntR-type" evidence="4">
    <location>
        <begin position="16"/>
        <end position="84"/>
    </location>
</feature>
<keyword evidence="6" id="KW-1185">Reference proteome</keyword>
<dbReference type="PANTHER" id="PTHR44846:SF1">
    <property type="entry name" value="MANNOSYL-D-GLYCERATE TRANSPORT_METABOLISM SYSTEM REPRESSOR MNGR-RELATED"/>
    <property type="match status" value="1"/>
</dbReference>
<comment type="caution">
    <text evidence="5">The sequence shown here is derived from an EMBL/GenBank/DDBJ whole genome shotgun (WGS) entry which is preliminary data.</text>
</comment>
<dbReference type="CDD" id="cd07377">
    <property type="entry name" value="WHTH_GntR"/>
    <property type="match status" value="1"/>
</dbReference>
<dbReference type="SMART" id="SM00345">
    <property type="entry name" value="HTH_GNTR"/>
    <property type="match status" value="1"/>
</dbReference>
<dbReference type="InterPro" id="IPR028978">
    <property type="entry name" value="Chorismate_lyase_/UTRA_dom_sf"/>
</dbReference>
<gene>
    <name evidence="5" type="ORF">EDD78_11385</name>
</gene>
<keyword evidence="1" id="KW-0805">Transcription regulation</keyword>
<dbReference type="Proteomes" id="UP000294682">
    <property type="component" value="Unassembled WGS sequence"/>
</dbReference>
<dbReference type="Gene3D" id="3.40.1410.10">
    <property type="entry name" value="Chorismate lyase-like"/>
    <property type="match status" value="1"/>
</dbReference>